<keyword evidence="1" id="KW-1133">Transmembrane helix</keyword>
<reference evidence="2" key="1">
    <citation type="submission" date="2016-05" db="EMBL/GenBank/DDBJ databases">
        <authorList>
            <person name="Lavstsen T."/>
            <person name="Jespersen J.S."/>
        </authorList>
    </citation>
    <scope>NUCLEOTIDE SEQUENCE</scope>
    <source>
        <tissue evidence="2">Brain</tissue>
    </source>
</reference>
<dbReference type="PANTHER" id="PTHR40386:SF1">
    <property type="entry name" value="SMALL INTEGRAL MEMBRANE PROTEIN 26"/>
    <property type="match status" value="1"/>
</dbReference>
<name>A0A1A8EES8_NOTKA</name>
<keyword evidence="1" id="KW-0812">Transmembrane</keyword>
<evidence type="ECO:0000256" key="1">
    <source>
        <dbReference type="SAM" id="Phobius"/>
    </source>
</evidence>
<reference evidence="2" key="2">
    <citation type="submission" date="2016-06" db="EMBL/GenBank/DDBJ databases">
        <title>The genome of a short-lived fish provides insights into sex chromosome evolution and the genetic control of aging.</title>
        <authorList>
            <person name="Reichwald K."/>
            <person name="Felder M."/>
            <person name="Petzold A."/>
            <person name="Koch P."/>
            <person name="Groth M."/>
            <person name="Platzer M."/>
        </authorList>
    </citation>
    <scope>NUCLEOTIDE SEQUENCE</scope>
    <source>
        <tissue evidence="2">Brain</tissue>
    </source>
</reference>
<feature type="transmembrane region" description="Helical" evidence="1">
    <location>
        <begin position="12"/>
        <end position="30"/>
    </location>
</feature>
<dbReference type="AlphaFoldDB" id="A0A1A8EES8"/>
<dbReference type="PANTHER" id="PTHR40386">
    <property type="entry name" value="SMALL INTEGRAL MEMBRANE PROTEIN 26"/>
    <property type="match status" value="1"/>
</dbReference>
<dbReference type="InterPro" id="IPR038831">
    <property type="entry name" value="SMIM26"/>
</dbReference>
<gene>
    <name evidence="2" type="primary">LINC00493</name>
</gene>
<protein>
    <submittedName>
        <fullName evidence="2">Long intergenic non-protein coding RNA 493</fullName>
    </submittedName>
</protein>
<sequence length="104" mass="11862">MFKDVMKWNTRMSVVYALGIWTMVGSYAYIKYTSPKEDVSAPVEEEEPDDPNKHIYQGKHLRSVVIYKKDFVPYSTRIYNFIKSFSEGTDSRPGVASGPGQGDK</sequence>
<dbReference type="EMBL" id="HAEA01015104">
    <property type="protein sequence ID" value="SBQ43584.1"/>
    <property type="molecule type" value="Transcribed_RNA"/>
</dbReference>
<evidence type="ECO:0000313" key="2">
    <source>
        <dbReference type="EMBL" id="SBQ43584.1"/>
    </source>
</evidence>
<dbReference type="EMBL" id="HADZ01011905">
    <property type="protein sequence ID" value="SBP75846.1"/>
    <property type="molecule type" value="Transcribed_RNA"/>
</dbReference>
<keyword evidence="1" id="KW-0472">Membrane</keyword>
<proteinExistence type="predicted"/>
<organism evidence="2">
    <name type="scientific">Nothobranchius kadleci</name>
    <name type="common">African annual killifish</name>
    <dbReference type="NCBI Taxonomy" id="1051664"/>
    <lineage>
        <taxon>Eukaryota</taxon>
        <taxon>Metazoa</taxon>
        <taxon>Chordata</taxon>
        <taxon>Craniata</taxon>
        <taxon>Vertebrata</taxon>
        <taxon>Euteleostomi</taxon>
        <taxon>Actinopterygii</taxon>
        <taxon>Neopterygii</taxon>
        <taxon>Teleostei</taxon>
        <taxon>Neoteleostei</taxon>
        <taxon>Acanthomorphata</taxon>
        <taxon>Ovalentaria</taxon>
        <taxon>Atherinomorphae</taxon>
        <taxon>Cyprinodontiformes</taxon>
        <taxon>Nothobranchiidae</taxon>
        <taxon>Nothobranchius</taxon>
    </lineage>
</organism>
<accession>A0A1A8EES8</accession>